<evidence type="ECO:0000313" key="2">
    <source>
        <dbReference type="Proteomes" id="UP001152320"/>
    </source>
</evidence>
<proteinExistence type="predicted"/>
<keyword evidence="2" id="KW-1185">Reference proteome</keyword>
<accession>A0A9Q1CMZ7</accession>
<gene>
    <name evidence="1" type="ORF">HOLleu_06376</name>
</gene>
<protein>
    <submittedName>
        <fullName evidence="1">Uncharacterized protein</fullName>
    </submittedName>
</protein>
<evidence type="ECO:0000313" key="1">
    <source>
        <dbReference type="EMBL" id="KAJ8047389.1"/>
    </source>
</evidence>
<name>A0A9Q1CMZ7_HOLLE</name>
<reference evidence="1" key="1">
    <citation type="submission" date="2021-10" db="EMBL/GenBank/DDBJ databases">
        <title>Tropical sea cucumber genome reveals ecological adaptation and Cuvierian tubules defense mechanism.</title>
        <authorList>
            <person name="Chen T."/>
        </authorList>
    </citation>
    <scope>NUCLEOTIDE SEQUENCE</scope>
    <source>
        <strain evidence="1">Nanhai2018</strain>
        <tissue evidence="1">Muscle</tissue>
    </source>
</reference>
<dbReference type="AlphaFoldDB" id="A0A9Q1CMZ7"/>
<comment type="caution">
    <text evidence="1">The sequence shown here is derived from an EMBL/GenBank/DDBJ whole genome shotgun (WGS) entry which is preliminary data.</text>
</comment>
<dbReference type="Proteomes" id="UP001152320">
    <property type="component" value="Chromosome 2"/>
</dbReference>
<dbReference type="EMBL" id="JAIZAY010000002">
    <property type="protein sequence ID" value="KAJ8047389.1"/>
    <property type="molecule type" value="Genomic_DNA"/>
</dbReference>
<organism evidence="1 2">
    <name type="scientific">Holothuria leucospilota</name>
    <name type="common">Black long sea cucumber</name>
    <name type="synonym">Mertensiothuria leucospilota</name>
    <dbReference type="NCBI Taxonomy" id="206669"/>
    <lineage>
        <taxon>Eukaryota</taxon>
        <taxon>Metazoa</taxon>
        <taxon>Echinodermata</taxon>
        <taxon>Eleutherozoa</taxon>
        <taxon>Echinozoa</taxon>
        <taxon>Holothuroidea</taxon>
        <taxon>Aspidochirotacea</taxon>
        <taxon>Aspidochirotida</taxon>
        <taxon>Holothuriidae</taxon>
        <taxon>Holothuria</taxon>
    </lineage>
</organism>
<sequence>MNNLRFSKIRILRLKAMSLESTTIVFVLSSRYGYPVTAVPSRGTEHDSYRICHLTCQSISSENVVIWNAEEIKNHARRYSSNTRSFLLWK</sequence>